<keyword evidence="1" id="KW-0812">Transmembrane</keyword>
<feature type="transmembrane region" description="Helical" evidence="1">
    <location>
        <begin position="7"/>
        <end position="29"/>
    </location>
</feature>
<proteinExistence type="predicted"/>
<dbReference type="RefSeq" id="WP_271010841.1">
    <property type="nucleotide sequence ID" value="NZ_JAQIFT010000007.1"/>
</dbReference>
<name>A0AA42IYL8_9FIRM</name>
<reference evidence="2" key="1">
    <citation type="journal article" date="2023" name="Int. J. Syst. Evol. Microbiol.">
        <title>&lt;i&gt;Holtiella tumoricola&lt;/i&gt; gen. nov. sp. nov., isolated from a human clinical sample.</title>
        <authorList>
            <person name="Allen-Vercoe E."/>
            <person name="Daigneault M.C."/>
            <person name="Vancuren S.J."/>
            <person name="Cochrane K."/>
            <person name="O'Neal L.L."/>
            <person name="Sankaranarayanan K."/>
            <person name="Lawson P.A."/>
        </authorList>
    </citation>
    <scope>NUCLEOTIDE SEQUENCE</scope>
    <source>
        <strain evidence="2">CC70A</strain>
    </source>
</reference>
<keyword evidence="1" id="KW-1133">Transmembrane helix</keyword>
<keyword evidence="1" id="KW-0472">Membrane</keyword>
<dbReference type="EMBL" id="JAQIFT010000007">
    <property type="protein sequence ID" value="MDA3730112.1"/>
    <property type="molecule type" value="Genomic_DNA"/>
</dbReference>
<keyword evidence="3" id="KW-1185">Reference proteome</keyword>
<evidence type="ECO:0000256" key="1">
    <source>
        <dbReference type="SAM" id="Phobius"/>
    </source>
</evidence>
<gene>
    <name evidence="2" type="ORF">PBV87_01105</name>
</gene>
<comment type="caution">
    <text evidence="2">The sequence shown here is derived from an EMBL/GenBank/DDBJ whole genome shotgun (WGS) entry which is preliminary data.</text>
</comment>
<dbReference type="AlphaFoldDB" id="A0AA42IYL8"/>
<protein>
    <submittedName>
        <fullName evidence="2">Uncharacterized protein</fullName>
    </submittedName>
</protein>
<dbReference type="Proteomes" id="UP001169242">
    <property type="component" value="Unassembled WGS sequence"/>
</dbReference>
<organism evidence="2 3">
    <name type="scientific">Holtiella tumoricola</name>
    <dbReference type="NCBI Taxonomy" id="3018743"/>
    <lineage>
        <taxon>Bacteria</taxon>
        <taxon>Bacillati</taxon>
        <taxon>Bacillota</taxon>
        <taxon>Clostridia</taxon>
        <taxon>Lachnospirales</taxon>
        <taxon>Cellulosilyticaceae</taxon>
        <taxon>Holtiella</taxon>
    </lineage>
</organism>
<evidence type="ECO:0000313" key="3">
    <source>
        <dbReference type="Proteomes" id="UP001169242"/>
    </source>
</evidence>
<sequence>MKVEKRVIIGVGIAVCLIVITSCCLWSSYKGQSKYILNKYLEAINNRDYSTAVSYMYKDEKLLSFTEEALSNFIQNYFEEKEFIKVKATSSKIGDQSKDAKKKFYEVKYNFATKSITNTLSLIQIENKWQVVFPFRIEDIHIYTPLGSSVWFDDQQVTDKEDNKYVVKNVLPGNYVVRVVFPNEMCGDYVTTINVPTETEVIVPYQTVEVSVECMSGTVVELGGEQQVNKDGVVLFENVLEGTYPLKIYDTYGNIETYEEPISVSQENRSFNVEKFTLSTLGNERLKKSVDNFYSAYIDGIKNHESNFINDFAVAEISAHLIEEFEAWFVDGKNLKDARMEVEIEQINMNSEGVVEVETLEVVKMTNKEADAGGKIYEREYQVTLKWIMELIREGESYKLKDRTIAESLVSYKDKDGRWVAY</sequence>
<evidence type="ECO:0000313" key="2">
    <source>
        <dbReference type="EMBL" id="MDA3730112.1"/>
    </source>
</evidence>
<accession>A0AA42IYL8</accession>
<dbReference type="PROSITE" id="PS51257">
    <property type="entry name" value="PROKAR_LIPOPROTEIN"/>
    <property type="match status" value="1"/>
</dbReference>